<evidence type="ECO:0000256" key="4">
    <source>
        <dbReference type="ARBA" id="ARBA00022842"/>
    </source>
</evidence>
<evidence type="ECO:0000256" key="7">
    <source>
        <dbReference type="PIRSR" id="PIRSR604808-3"/>
    </source>
</evidence>
<dbReference type="KEGG" id="caul:KCG34_16485"/>
<feature type="site" description="Interaction with DNA substrate" evidence="7">
    <location>
        <position position="259"/>
    </location>
</feature>
<dbReference type="Pfam" id="PF03372">
    <property type="entry name" value="Exo_endo_phos"/>
    <property type="match status" value="1"/>
</dbReference>
<keyword evidence="10" id="KW-1185">Reference proteome</keyword>
<dbReference type="GO" id="GO:0046872">
    <property type="term" value="F:metal ion binding"/>
    <property type="evidence" value="ECO:0007669"/>
    <property type="project" value="UniProtKB-KW"/>
</dbReference>
<dbReference type="PANTHER" id="PTHR43250">
    <property type="entry name" value="EXODEOXYRIBONUCLEASE III"/>
    <property type="match status" value="1"/>
</dbReference>
<feature type="active site" evidence="5">
    <location>
        <position position="106"/>
    </location>
</feature>
<feature type="binding site" evidence="6">
    <location>
        <position position="259"/>
    </location>
    <ligand>
        <name>Mg(2+)</name>
        <dbReference type="ChEBI" id="CHEBI:18420"/>
        <label>1</label>
    </ligand>
</feature>
<feature type="binding site" evidence="6">
    <location>
        <position position="36"/>
    </location>
    <ligand>
        <name>Mg(2+)</name>
        <dbReference type="ChEBI" id="CHEBI:18420"/>
        <label>1</label>
    </ligand>
</feature>
<proteinExistence type="inferred from homology"/>
<dbReference type="AlphaFoldDB" id="A0A975FXJ4"/>
<dbReference type="InterPro" id="IPR020847">
    <property type="entry name" value="AP_endonuclease_F1_BS"/>
</dbReference>
<dbReference type="Proteomes" id="UP000676409">
    <property type="component" value="Chromosome"/>
</dbReference>
<protein>
    <submittedName>
        <fullName evidence="9">Exodeoxyribonuclease III</fullName>
        <ecNumber evidence="9">3.1.11.2</ecNumber>
    </submittedName>
</protein>
<dbReference type="InterPro" id="IPR005135">
    <property type="entry name" value="Endo/exonuclease/phosphatase"/>
</dbReference>
<evidence type="ECO:0000313" key="9">
    <source>
        <dbReference type="EMBL" id="QUD86667.1"/>
    </source>
</evidence>
<organism evidence="9 10">
    <name type="scientific">Phenylobacterium montanum</name>
    <dbReference type="NCBI Taxonomy" id="2823693"/>
    <lineage>
        <taxon>Bacteria</taxon>
        <taxon>Pseudomonadati</taxon>
        <taxon>Pseudomonadota</taxon>
        <taxon>Alphaproteobacteria</taxon>
        <taxon>Caulobacterales</taxon>
        <taxon>Caulobacteraceae</taxon>
        <taxon>Phenylobacterium</taxon>
    </lineage>
</organism>
<dbReference type="PANTHER" id="PTHR43250:SF2">
    <property type="entry name" value="EXODEOXYRIBONUCLEASE III"/>
    <property type="match status" value="1"/>
</dbReference>
<evidence type="ECO:0000256" key="2">
    <source>
        <dbReference type="ARBA" id="ARBA00022723"/>
    </source>
</evidence>
<feature type="site" description="Important for catalytic activity" evidence="7">
    <location>
        <position position="224"/>
    </location>
</feature>
<evidence type="ECO:0000256" key="3">
    <source>
        <dbReference type="ARBA" id="ARBA00022801"/>
    </source>
</evidence>
<keyword evidence="4 6" id="KW-0460">Magnesium</keyword>
<keyword evidence="2 6" id="KW-0479">Metal-binding</keyword>
<evidence type="ECO:0000256" key="5">
    <source>
        <dbReference type="PIRSR" id="PIRSR604808-1"/>
    </source>
</evidence>
<comment type="similarity">
    <text evidence="1">Belongs to the DNA repair enzymes AP/ExoA family.</text>
</comment>
<keyword evidence="3 9" id="KW-0378">Hydrolase</keyword>
<dbReference type="EC" id="3.1.11.2" evidence="9"/>
<evidence type="ECO:0000313" key="10">
    <source>
        <dbReference type="Proteomes" id="UP000676409"/>
    </source>
</evidence>
<dbReference type="CDD" id="cd09086">
    <property type="entry name" value="ExoIII-like_AP-endo"/>
    <property type="match status" value="1"/>
</dbReference>
<evidence type="ECO:0000256" key="6">
    <source>
        <dbReference type="PIRSR" id="PIRSR604808-2"/>
    </source>
</evidence>
<dbReference type="NCBIfam" id="TIGR00195">
    <property type="entry name" value="exoDNase_III"/>
    <property type="match status" value="1"/>
</dbReference>
<accession>A0A975FXJ4</accession>
<dbReference type="GO" id="GO:0004519">
    <property type="term" value="F:endonuclease activity"/>
    <property type="evidence" value="ECO:0007669"/>
    <property type="project" value="InterPro"/>
</dbReference>
<gene>
    <name evidence="9" type="primary">xth</name>
    <name evidence="9" type="ORF">KCG34_16485</name>
</gene>
<keyword evidence="6" id="KW-0464">Manganese</keyword>
<feature type="binding site" evidence="6">
    <location>
        <position position="152"/>
    </location>
    <ligand>
        <name>Mg(2+)</name>
        <dbReference type="ChEBI" id="CHEBI:18420"/>
        <label>1</label>
    </ligand>
</feature>
<dbReference type="InterPro" id="IPR004808">
    <property type="entry name" value="AP_endonuc_1"/>
</dbReference>
<feature type="binding site" evidence="6">
    <location>
        <position position="150"/>
    </location>
    <ligand>
        <name>Mg(2+)</name>
        <dbReference type="ChEBI" id="CHEBI:18420"/>
        <label>1</label>
    </ligand>
</feature>
<dbReference type="GO" id="GO:0008311">
    <property type="term" value="F:double-stranded DNA 3'-5' DNA exonuclease activity"/>
    <property type="evidence" value="ECO:0007669"/>
    <property type="project" value="UniProtKB-EC"/>
</dbReference>
<dbReference type="PROSITE" id="PS00726">
    <property type="entry name" value="AP_NUCLEASE_F1_1"/>
    <property type="match status" value="1"/>
</dbReference>
<dbReference type="EMBL" id="CP073078">
    <property type="protein sequence ID" value="QUD86667.1"/>
    <property type="molecule type" value="Genomic_DNA"/>
</dbReference>
<feature type="domain" description="Endonuclease/exonuclease/phosphatase" evidence="8">
    <location>
        <begin position="6"/>
        <end position="259"/>
    </location>
</feature>
<dbReference type="PROSITE" id="PS51435">
    <property type="entry name" value="AP_NUCLEASE_F1_4"/>
    <property type="match status" value="1"/>
</dbReference>
<feature type="site" description="Transition state stabilizer" evidence="7">
    <location>
        <position position="152"/>
    </location>
</feature>
<dbReference type="GO" id="GO:0003677">
    <property type="term" value="F:DNA binding"/>
    <property type="evidence" value="ECO:0007669"/>
    <property type="project" value="InterPro"/>
</dbReference>
<feature type="binding site" evidence="6">
    <location>
        <position position="9"/>
    </location>
    <ligand>
        <name>Mg(2+)</name>
        <dbReference type="ChEBI" id="CHEBI:18420"/>
        <label>1</label>
    </ligand>
</feature>
<dbReference type="RefSeq" id="WP_211936719.1">
    <property type="nucleotide sequence ID" value="NZ_CP073078.1"/>
</dbReference>
<dbReference type="InterPro" id="IPR037493">
    <property type="entry name" value="ExoIII-like"/>
</dbReference>
<name>A0A975FXJ4_9CAUL</name>
<reference evidence="9" key="1">
    <citation type="submission" date="2021-04" db="EMBL/GenBank/DDBJ databases">
        <title>The complete genome sequence of Caulobacter sp. S6.</title>
        <authorList>
            <person name="Tang Y."/>
            <person name="Ouyang W."/>
            <person name="Liu Q."/>
            <person name="Huang B."/>
            <person name="Guo Z."/>
            <person name="Lei P."/>
        </authorList>
    </citation>
    <scope>NUCLEOTIDE SEQUENCE</scope>
    <source>
        <strain evidence="9">S6</strain>
    </source>
</reference>
<sequence>MRLRICTWNVNSVRLRVEQVARFVAEQQPDVLCMQEIKCQAPEFPREAFEAMGLPHLAIAGQKGWHGVATASRLPLEPGADWGACREGHARSVAVKVQGVEIQNFYIPAGGDIPDRTLNPKFDHKLDFLERLSAKAAAAGPKAPLVITGDFNVAPGEFDVWSHKQMLKIVSHTPIELAAIEKLRASAGFVDLVRETTPDPTKLFSWWSYRAADFRASNRGLRLDHIWATPALHAQAFAGRGAEARIHDDVRAWERPSDHAPVIADLAL</sequence>
<evidence type="ECO:0000256" key="1">
    <source>
        <dbReference type="ARBA" id="ARBA00007092"/>
    </source>
</evidence>
<comment type="cofactor">
    <cofactor evidence="6">
        <name>Mg(2+)</name>
        <dbReference type="ChEBI" id="CHEBI:18420"/>
    </cofactor>
    <cofactor evidence="6">
        <name>Mn(2+)</name>
        <dbReference type="ChEBI" id="CHEBI:29035"/>
    </cofactor>
    <text evidence="6">Probably binds two magnesium or manganese ions per subunit.</text>
</comment>
<dbReference type="Gene3D" id="3.60.10.10">
    <property type="entry name" value="Endonuclease/exonuclease/phosphatase"/>
    <property type="match status" value="1"/>
</dbReference>
<dbReference type="NCBIfam" id="TIGR00633">
    <property type="entry name" value="xth"/>
    <property type="match status" value="1"/>
</dbReference>
<evidence type="ECO:0000259" key="8">
    <source>
        <dbReference type="Pfam" id="PF03372"/>
    </source>
</evidence>
<dbReference type="GO" id="GO:0006281">
    <property type="term" value="P:DNA repair"/>
    <property type="evidence" value="ECO:0007669"/>
    <property type="project" value="InterPro"/>
</dbReference>
<feature type="active site" description="Proton acceptor" evidence="5">
    <location>
        <position position="259"/>
    </location>
</feature>
<feature type="active site" description="Proton donor/acceptor" evidence="5">
    <location>
        <position position="150"/>
    </location>
</feature>
<dbReference type="InterPro" id="IPR036691">
    <property type="entry name" value="Endo/exonu/phosph_ase_sf"/>
</dbReference>
<feature type="binding site" evidence="6">
    <location>
        <position position="258"/>
    </location>
    <ligand>
        <name>Mg(2+)</name>
        <dbReference type="ChEBI" id="CHEBI:18420"/>
        <label>1</label>
    </ligand>
</feature>
<dbReference type="SUPFAM" id="SSF56219">
    <property type="entry name" value="DNase I-like"/>
    <property type="match status" value="1"/>
</dbReference>